<comment type="caution">
    <text evidence="4">The sequence shown here is derived from an EMBL/GenBank/DDBJ whole genome shotgun (WGS) entry which is preliminary data.</text>
</comment>
<dbReference type="InterPro" id="IPR012341">
    <property type="entry name" value="6hp_glycosidase-like_sf"/>
</dbReference>
<reference evidence="4" key="1">
    <citation type="submission" date="2020-10" db="EMBL/GenBank/DDBJ databases">
        <authorList>
            <person name="Gilroy R."/>
        </authorList>
    </citation>
    <scope>NUCLEOTIDE SEQUENCE</scope>
    <source>
        <strain evidence="4">ChiSjej2B20-13462</strain>
    </source>
</reference>
<keyword evidence="2" id="KW-0808">Transferase</keyword>
<evidence type="ECO:0000313" key="5">
    <source>
        <dbReference type="Proteomes" id="UP000886874"/>
    </source>
</evidence>
<dbReference type="InterPro" id="IPR033432">
    <property type="entry name" value="GH94_catalytic"/>
</dbReference>
<reference evidence="4" key="2">
    <citation type="journal article" date="2021" name="PeerJ">
        <title>Extensive microbial diversity within the chicken gut microbiome revealed by metagenomics and culture.</title>
        <authorList>
            <person name="Gilroy R."/>
            <person name="Ravi A."/>
            <person name="Getino M."/>
            <person name="Pursley I."/>
            <person name="Horton D.L."/>
            <person name="Alikhan N.F."/>
            <person name="Baker D."/>
            <person name="Gharbi K."/>
            <person name="Hall N."/>
            <person name="Watson M."/>
            <person name="Adriaenssens E.M."/>
            <person name="Foster-Nyarko E."/>
            <person name="Jarju S."/>
            <person name="Secka A."/>
            <person name="Antonio M."/>
            <person name="Oren A."/>
            <person name="Chaudhuri R.R."/>
            <person name="La Ragione R."/>
            <person name="Hildebrand F."/>
            <person name="Pallen M.J."/>
        </authorList>
    </citation>
    <scope>NUCLEOTIDE SEQUENCE</scope>
    <source>
        <strain evidence="4">ChiSjej2B20-13462</strain>
    </source>
</reference>
<organism evidence="4 5">
    <name type="scientific">Candidatus Avoscillospira stercorigallinarum</name>
    <dbReference type="NCBI Taxonomy" id="2840708"/>
    <lineage>
        <taxon>Bacteria</taxon>
        <taxon>Bacillati</taxon>
        <taxon>Bacillota</taxon>
        <taxon>Clostridia</taxon>
        <taxon>Eubacteriales</taxon>
        <taxon>Oscillospiraceae</taxon>
        <taxon>Oscillospiraceae incertae sedis</taxon>
        <taxon>Candidatus Avoscillospira</taxon>
    </lineage>
</organism>
<protein>
    <submittedName>
        <fullName evidence="4">Cellobiose phosphorylase</fullName>
    </submittedName>
</protein>
<dbReference type="GO" id="GO:0005975">
    <property type="term" value="P:carbohydrate metabolic process"/>
    <property type="evidence" value="ECO:0007669"/>
    <property type="project" value="InterPro"/>
</dbReference>
<dbReference type="AlphaFoldDB" id="A0A9D0Z6F6"/>
<dbReference type="SUPFAM" id="SSF48208">
    <property type="entry name" value="Six-hairpin glycosidases"/>
    <property type="match status" value="1"/>
</dbReference>
<keyword evidence="1" id="KW-0328">Glycosyltransferase</keyword>
<accession>A0A9D0Z6F6</accession>
<dbReference type="Pfam" id="PF17167">
    <property type="entry name" value="Glyco_hydro_94"/>
    <property type="match status" value="1"/>
</dbReference>
<dbReference type="GO" id="GO:0016757">
    <property type="term" value="F:glycosyltransferase activity"/>
    <property type="evidence" value="ECO:0007669"/>
    <property type="project" value="UniProtKB-KW"/>
</dbReference>
<dbReference type="PANTHER" id="PTHR37469:SF2">
    <property type="entry name" value="CELLOBIONIC ACID PHOSPHORYLASE"/>
    <property type="match status" value="1"/>
</dbReference>
<dbReference type="EMBL" id="DVFN01000102">
    <property type="protein sequence ID" value="HIQ70076.1"/>
    <property type="molecule type" value="Genomic_DNA"/>
</dbReference>
<evidence type="ECO:0000256" key="1">
    <source>
        <dbReference type="ARBA" id="ARBA00022676"/>
    </source>
</evidence>
<dbReference type="Gene3D" id="2.70.98.40">
    <property type="entry name" value="Glycoside hydrolase, family 65, N-terminal domain"/>
    <property type="match status" value="1"/>
</dbReference>
<dbReference type="PANTHER" id="PTHR37469">
    <property type="entry name" value="CELLOBIONIC ACID PHOSPHORYLASE-RELATED"/>
    <property type="match status" value="1"/>
</dbReference>
<sequence>MIEPKYTNAWGDFRLENAQMAPDIYFPLANEAHMISSVTPYLAGDAKVDQNTFLLAPASERTLVERTTGRNFWVRAAGCGPWSAVGCSARQLAWLHTPQEEACTLTGGLLWQQTERSWVETGLRAAVLSFVPADDVKAEVMQVTLTNTAQVPLELECVADIPIYGRSAEHLRDHRHVTSLLHRGHVTTYGLDVKPTLTFDERGHLPGRVVYRVWGADGQGMPPRYLVPVTRDFEGRGGPLWPDCVVKTPPEHLRRKEGDTAMGGELTAALYFAPCVLEPGQSTQFQLVLAVDSDPSPYLTPRGVGDALARTKAYWRGQSTCRVDTGDSDFSAWLRWVSIQPVLRRICGCSFLPHHDYGRGGRGWRDLWQDSLALLLSDPAEVRQDLLCHFGCVRPDGTNATIIGDRPGEFKADRNNIPRVWMDHGFWPFVTTKLYLEETGDMAFLLEQRPYFDDGFAYRGEGERPQTSLGRTGTVLEHLLVQQVTAFFDVGDHGIIRLRGADWNDGLDMAVEKGESVAFTAAYGGSLRDLAQAVRSLGQETVVLHRPLVQLMQRDFGAPETMRQALLDYCSAAYTDGAEETVPAETLAARLEAMSQWIFRKIRTQEQVGDGTGLTWFNSYYDNSGRQVEGVFGDQVRMMLTGQVFTIMSGAAEDEQVPRIARAVDWNLWESSRGGCFLNTDFGEVKTDLGRMFGFAYGAKENGAVFCHMAVMYAYALYSRGLAAEGLRVLDALYHQSRDFARGRILPGIPEYFDLQGRGMYPYLTGAASWFMLTLRQQMFGIRGAGGSLTLEPKLEPEQFDGDSCAAIQCPFGGEMLTVVYHNPRKLPYGSYRLGRVEAGGAVLTLPLTPAQLREAHGRLDVYLEQV</sequence>
<gene>
    <name evidence="4" type="ORF">IAA67_07090</name>
</gene>
<dbReference type="InterPro" id="IPR008928">
    <property type="entry name" value="6-hairpin_glycosidase_sf"/>
</dbReference>
<evidence type="ECO:0000256" key="2">
    <source>
        <dbReference type="ARBA" id="ARBA00022679"/>
    </source>
</evidence>
<evidence type="ECO:0000259" key="3">
    <source>
        <dbReference type="Pfam" id="PF17167"/>
    </source>
</evidence>
<dbReference type="Gene3D" id="1.50.10.10">
    <property type="match status" value="1"/>
</dbReference>
<feature type="domain" description="Glycosyl hydrolase 94 catalytic" evidence="3">
    <location>
        <begin position="358"/>
        <end position="781"/>
    </location>
</feature>
<proteinExistence type="predicted"/>
<dbReference type="Proteomes" id="UP000886874">
    <property type="component" value="Unassembled WGS sequence"/>
</dbReference>
<dbReference type="InterPro" id="IPR052047">
    <property type="entry name" value="GH94_Enzymes"/>
</dbReference>
<evidence type="ECO:0000313" key="4">
    <source>
        <dbReference type="EMBL" id="HIQ70076.1"/>
    </source>
</evidence>
<name>A0A9D0Z6F6_9FIRM</name>
<dbReference type="InterPro" id="IPR037018">
    <property type="entry name" value="GH65_N"/>
</dbReference>